<dbReference type="GO" id="GO:0009252">
    <property type="term" value="P:peptidoglycan biosynthetic process"/>
    <property type="evidence" value="ECO:0007669"/>
    <property type="project" value="UniProtKB-UniRule"/>
</dbReference>
<reference evidence="4 5" key="2">
    <citation type="journal article" date="2012" name="Stand. Genomic Sci.">
        <title>Complete genome sequence of the termite hindgut bacterium Spirochaeta coccoides type strain (SPN1(T)), reclassification in the genus Sphaerochaeta as Sphaerochaeta coccoides comb. nov. and emendations of the family Spirochaetaceae and the genus Sphaerochaeta.</title>
        <authorList>
            <person name="Abt B."/>
            <person name="Han C."/>
            <person name="Scheuner C."/>
            <person name="Lu M."/>
            <person name="Lapidus A."/>
            <person name="Nolan M."/>
            <person name="Lucas S."/>
            <person name="Hammon N."/>
            <person name="Deshpande S."/>
            <person name="Cheng J.F."/>
            <person name="Tapia R."/>
            <person name="Goodwin L.A."/>
            <person name="Pitluck S."/>
            <person name="Liolios K."/>
            <person name="Pagani I."/>
            <person name="Ivanova N."/>
            <person name="Mavromatis K."/>
            <person name="Mikhailova N."/>
            <person name="Huntemann M."/>
            <person name="Pati A."/>
            <person name="Chen A."/>
            <person name="Palaniappan K."/>
            <person name="Land M."/>
            <person name="Hauser L."/>
            <person name="Brambilla E.M."/>
            <person name="Rohde M."/>
            <person name="Spring S."/>
            <person name="Gronow S."/>
            <person name="Goker M."/>
            <person name="Woyke T."/>
            <person name="Bristow J."/>
            <person name="Eisen J.A."/>
            <person name="Markowitz V."/>
            <person name="Hugenholtz P."/>
            <person name="Kyrpides N.C."/>
            <person name="Klenk H.P."/>
            <person name="Detter J.C."/>
        </authorList>
    </citation>
    <scope>NUCLEOTIDE SEQUENCE [LARGE SCALE GENOMIC DNA]</scope>
    <source>
        <strain evidence="5">ATCC BAA-1237 / DSM 17374 / SPN1</strain>
    </source>
</reference>
<dbReference type="RefSeq" id="WP_013739135.1">
    <property type="nucleotide sequence ID" value="NC_015436.1"/>
</dbReference>
<dbReference type="PANTHER" id="PTHR34654">
    <property type="entry name" value="UPF0109 PROTEIN SCO5592"/>
    <property type="match status" value="1"/>
</dbReference>
<dbReference type="InterPro" id="IPR020627">
    <property type="entry name" value="KhpA"/>
</dbReference>
<dbReference type="Pfam" id="PF13083">
    <property type="entry name" value="KH_KhpA-B"/>
    <property type="match status" value="1"/>
</dbReference>
<accession>F4GJ99</accession>
<evidence type="ECO:0000313" key="4">
    <source>
        <dbReference type="EMBL" id="AEC01739.1"/>
    </source>
</evidence>
<keyword evidence="1 3" id="KW-0963">Cytoplasm</keyword>
<dbReference type="NCBIfam" id="NF001748">
    <property type="entry name" value="PRK00468.1"/>
    <property type="match status" value="1"/>
</dbReference>
<reference evidence="5" key="1">
    <citation type="submission" date="2011-04" db="EMBL/GenBank/DDBJ databases">
        <title>The complete genome of Spirochaeta coccoides DSM 17374.</title>
        <authorList>
            <person name="Lucas S."/>
            <person name="Copeland A."/>
            <person name="Lapidus A."/>
            <person name="Bruce D."/>
            <person name="Goodwin L."/>
            <person name="Pitluck S."/>
            <person name="Peters L."/>
            <person name="Kyrpides N."/>
            <person name="Mavromatis K."/>
            <person name="Pagani I."/>
            <person name="Ivanova N."/>
            <person name="Ovchinnikova G."/>
            <person name="Lu M."/>
            <person name="Detter J.C."/>
            <person name="Tapia R."/>
            <person name="Han C."/>
            <person name="Land M."/>
            <person name="Hauser L."/>
            <person name="Markowitz V."/>
            <person name="Cheng J.-F."/>
            <person name="Hugenholtz P."/>
            <person name="Woyke T."/>
            <person name="Wu D."/>
            <person name="Spring S."/>
            <person name="Schroeder M."/>
            <person name="Brambilla E."/>
            <person name="Klenk H.-P."/>
            <person name="Eisen J.A."/>
        </authorList>
    </citation>
    <scope>NUCLEOTIDE SEQUENCE [LARGE SCALE GENOMIC DNA]</scope>
    <source>
        <strain evidence="5">ATCC BAA-1237 / DSM 17374 / SPN1</strain>
    </source>
</reference>
<gene>
    <name evidence="3" type="primary">khpA</name>
    <name evidence="4" type="ordered locus">Spico_0511</name>
</gene>
<keyword evidence="2 3" id="KW-0694">RNA-binding</keyword>
<dbReference type="EMBL" id="CP002659">
    <property type="protein sequence ID" value="AEC01739.1"/>
    <property type="molecule type" value="Genomic_DNA"/>
</dbReference>
<dbReference type="InterPro" id="IPR009019">
    <property type="entry name" value="KH_sf_prok-type"/>
</dbReference>
<dbReference type="eggNOG" id="COG1837">
    <property type="taxonomic scope" value="Bacteria"/>
</dbReference>
<proteinExistence type="inferred from homology"/>
<comment type="subcellular location">
    <subcellularLocation>
        <location evidence="3">Cytoplasm</location>
    </subcellularLocation>
</comment>
<organism evidence="4 5">
    <name type="scientific">Parasphaerochaeta coccoides (strain ATCC BAA-1237 / DSM 17374 / SPN1)</name>
    <name type="common">Sphaerochaeta coccoides</name>
    <dbReference type="NCBI Taxonomy" id="760011"/>
    <lineage>
        <taxon>Bacteria</taxon>
        <taxon>Pseudomonadati</taxon>
        <taxon>Spirochaetota</taxon>
        <taxon>Spirochaetia</taxon>
        <taxon>Spirochaetales</taxon>
        <taxon>Sphaerochaetaceae</taxon>
        <taxon>Parasphaerochaeta</taxon>
    </lineage>
</organism>
<dbReference type="GO" id="GO:0005737">
    <property type="term" value="C:cytoplasm"/>
    <property type="evidence" value="ECO:0007669"/>
    <property type="project" value="UniProtKB-SubCell"/>
</dbReference>
<dbReference type="GO" id="GO:0071555">
    <property type="term" value="P:cell wall organization"/>
    <property type="evidence" value="ECO:0007669"/>
    <property type="project" value="UniProtKB-KW"/>
</dbReference>
<dbReference type="KEGG" id="scc:Spico_0511"/>
<evidence type="ECO:0000256" key="2">
    <source>
        <dbReference type="ARBA" id="ARBA00022884"/>
    </source>
</evidence>
<name>F4GJ99_PARC1</name>
<dbReference type="Gene3D" id="3.30.300.20">
    <property type="match status" value="1"/>
</dbReference>
<evidence type="ECO:0000313" key="5">
    <source>
        <dbReference type="Proteomes" id="UP000007939"/>
    </source>
</evidence>
<dbReference type="GO" id="GO:0003723">
    <property type="term" value="F:RNA binding"/>
    <property type="evidence" value="ECO:0007669"/>
    <property type="project" value="UniProtKB-UniRule"/>
</dbReference>
<dbReference type="GO" id="GO:0008360">
    <property type="term" value="P:regulation of cell shape"/>
    <property type="evidence" value="ECO:0007669"/>
    <property type="project" value="UniProtKB-KW"/>
</dbReference>
<dbReference type="InterPro" id="IPR015946">
    <property type="entry name" value="KH_dom-like_a/b"/>
</dbReference>
<dbReference type="HAMAP" id="MF_00088">
    <property type="entry name" value="KhpA"/>
    <property type="match status" value="1"/>
</dbReference>
<dbReference type="AlphaFoldDB" id="F4GJ99"/>
<comment type="subunit">
    <text evidence="3">Forms a complex with KhpB.</text>
</comment>
<comment type="function">
    <text evidence="3">A probable RNA chaperone. Forms a complex with KhpB which binds to cellular RNA and controls its expression. Plays a role in peptidoglycan (PG) homeostasis and cell length regulation.</text>
</comment>
<dbReference type="STRING" id="760011.Spico_0511"/>
<keyword evidence="5" id="KW-1185">Reference proteome</keyword>
<dbReference type="HOGENOM" id="CLU_132074_1_0_12"/>
<dbReference type="Proteomes" id="UP000007939">
    <property type="component" value="Chromosome"/>
</dbReference>
<evidence type="ECO:0000256" key="3">
    <source>
        <dbReference type="HAMAP-Rule" id="MF_00088"/>
    </source>
</evidence>
<dbReference type="OrthoDB" id="9812389at2"/>
<dbReference type="PROSITE" id="PS50084">
    <property type="entry name" value="KH_TYPE_1"/>
    <property type="match status" value="1"/>
</dbReference>
<sequence>MEKELVEFIVKSLVDTPDEVNITTVEGEKSTILELRVAADDVGKVIGKQGRIAKAIRTILSASATRDGKRTVLEILD</sequence>
<keyword evidence="3" id="KW-0133">Cell shape</keyword>
<dbReference type="SUPFAM" id="SSF54814">
    <property type="entry name" value="Prokaryotic type KH domain (KH-domain type II)"/>
    <property type="match status" value="1"/>
</dbReference>
<comment type="similarity">
    <text evidence="3">Belongs to the KhpA RNA-binding protein family.</text>
</comment>
<protein>
    <recommendedName>
        <fullName evidence="3">RNA-binding protein KhpA</fullName>
    </recommendedName>
    <alternativeName>
        <fullName evidence="3">KH-domain protein A</fullName>
    </alternativeName>
</protein>
<evidence type="ECO:0000256" key="1">
    <source>
        <dbReference type="ARBA" id="ARBA00022490"/>
    </source>
</evidence>
<keyword evidence="3" id="KW-0961">Cell wall biogenesis/degradation</keyword>
<dbReference type="PANTHER" id="PTHR34654:SF1">
    <property type="entry name" value="RNA-BINDING PROTEIN KHPA"/>
    <property type="match status" value="1"/>
</dbReference>
<keyword evidence="3" id="KW-0143">Chaperone</keyword>
<dbReference type="CDD" id="cd22533">
    <property type="entry name" value="KH-II_YlqC-like"/>
    <property type="match status" value="1"/>
</dbReference>